<dbReference type="InterPro" id="IPR036890">
    <property type="entry name" value="HATPase_C_sf"/>
</dbReference>
<keyword evidence="5" id="KW-0808">Transferase</keyword>
<reference evidence="10 11" key="1">
    <citation type="submission" date="2019-03" db="EMBL/GenBank/DDBJ databases">
        <title>Genomic Encyclopedia of Type Strains, Phase IV (KMG-IV): sequencing the most valuable type-strain genomes for metagenomic binning, comparative biology and taxonomic classification.</title>
        <authorList>
            <person name="Goeker M."/>
        </authorList>
    </citation>
    <scope>NUCLEOTIDE SEQUENCE [LARGE SCALE GENOMIC DNA]</scope>
    <source>
        <strain evidence="10 11">DSM 100433</strain>
    </source>
</reference>
<dbReference type="InterPro" id="IPR036097">
    <property type="entry name" value="HisK_dim/P_sf"/>
</dbReference>
<evidence type="ECO:0000256" key="2">
    <source>
        <dbReference type="ARBA" id="ARBA00004370"/>
    </source>
</evidence>
<gene>
    <name evidence="10" type="ORF">EDD78_103204</name>
</gene>
<feature type="transmembrane region" description="Helical" evidence="8">
    <location>
        <begin position="317"/>
        <end position="337"/>
    </location>
</feature>
<protein>
    <recommendedName>
        <fullName evidence="3">histidine kinase</fullName>
        <ecNumber evidence="3">2.7.13.3</ecNumber>
    </recommendedName>
</protein>
<keyword evidence="8" id="KW-0812">Transmembrane</keyword>
<dbReference type="PANTHER" id="PTHR45453">
    <property type="entry name" value="PHOSPHATE REGULON SENSOR PROTEIN PHOR"/>
    <property type="match status" value="1"/>
</dbReference>
<dbReference type="InterPro" id="IPR005467">
    <property type="entry name" value="His_kinase_dom"/>
</dbReference>
<evidence type="ECO:0000256" key="3">
    <source>
        <dbReference type="ARBA" id="ARBA00012438"/>
    </source>
</evidence>
<evidence type="ECO:0000256" key="6">
    <source>
        <dbReference type="ARBA" id="ARBA00022777"/>
    </source>
</evidence>
<dbReference type="InterPro" id="IPR050351">
    <property type="entry name" value="BphY/WalK/GraS-like"/>
</dbReference>
<dbReference type="FunFam" id="1.10.287.130:FF:000001">
    <property type="entry name" value="Two-component sensor histidine kinase"/>
    <property type="match status" value="1"/>
</dbReference>
<evidence type="ECO:0000256" key="4">
    <source>
        <dbReference type="ARBA" id="ARBA00022553"/>
    </source>
</evidence>
<name>A0A9X8UK39_9FIRM</name>
<dbReference type="SMART" id="SM00387">
    <property type="entry name" value="HATPase_c"/>
    <property type="match status" value="1"/>
</dbReference>
<comment type="catalytic activity">
    <reaction evidence="1">
        <text>ATP + protein L-histidine = ADP + protein N-phospho-L-histidine.</text>
        <dbReference type="EC" id="2.7.13.3"/>
    </reaction>
</comment>
<dbReference type="Pfam" id="PF00512">
    <property type="entry name" value="HisKA"/>
    <property type="match status" value="1"/>
</dbReference>
<comment type="caution">
    <text evidence="10">The sequence shown here is derived from an EMBL/GenBank/DDBJ whole genome shotgun (WGS) entry which is preliminary data.</text>
</comment>
<feature type="domain" description="Histidine kinase" evidence="9">
    <location>
        <begin position="543"/>
        <end position="756"/>
    </location>
</feature>
<dbReference type="CDD" id="cd00082">
    <property type="entry name" value="HisKA"/>
    <property type="match status" value="1"/>
</dbReference>
<dbReference type="EC" id="2.7.13.3" evidence="3"/>
<sequence length="757" mass="84982">MDTKSKKWKAILSFLCFSLGVSLLLGGAAPFLSLALRGSQGVQELRESFETDYQNTTQFRRNISGYLEDFLAMASGSPLDWYGYPYDGEYTYSYAQESAEAAMEGLGLQWGWQTETSYGVSEDSSSGPSYPSDEEIEAAAKRAHERFAKDKNILYTISYDGKEKYTNAEGTGLDGPSLAQPEGYNFLLYFDGKKATIIKDGKKIDPYGDGYYREENDWYLPGYNNFTVDEKTSHATVTIAAAKVPMLYVSTDNSNSAYRSNDLYYLARNLSQNRQRYIVCAFALTAGAVFFLFYLFSRRQKARADRFLARITGRVYIEFKVLILLLALLFALLASSYNMRELAYYVYNEGYLDFWMLSSYLQDVAQNTGAVLFLFWMGYLLVNDLRYGVHPLKHSLLSRLRASHRRAELRLPFQQRMERRLRRITAFQVILSAAAAVPLFFFMIYNSPGALVIAIPLLLLLALGLWALHGFNRDCRSMSGDVGALIDQIGTVRAGNLSMPLTLPEDADLCQAAQDLGDIQRGMNAALEEQIRSERMKVELIANVSHDIKTPLTSIISYVELLDEEEDLPEHVRDYIEILKGKSQRLKTMVQDVFEVSKATSGQLPVDQEELDLGKLLRQTLADMQEQIAGSPVQLRSEIPEEPVMIQADGQRLYRVFQNLLQNALQYSLEGSRIHVSLHADGSMAVASVKNTSKTEIAPGVDFTERFVRGDQSRTDGGSGLGLSIARSFTEACGGRFSVETIADLFVVTVEFARLPE</sequence>
<organism evidence="10 11">
    <name type="scientific">Harryflintia acetispora</name>
    <dbReference type="NCBI Taxonomy" id="1849041"/>
    <lineage>
        <taxon>Bacteria</taxon>
        <taxon>Bacillati</taxon>
        <taxon>Bacillota</taxon>
        <taxon>Clostridia</taxon>
        <taxon>Eubacteriales</taxon>
        <taxon>Oscillospiraceae</taxon>
        <taxon>Harryflintia</taxon>
    </lineage>
</organism>
<dbReference type="GO" id="GO:0016036">
    <property type="term" value="P:cellular response to phosphate starvation"/>
    <property type="evidence" value="ECO:0007669"/>
    <property type="project" value="TreeGrafter"/>
</dbReference>
<feature type="transmembrane region" description="Helical" evidence="8">
    <location>
        <begin position="364"/>
        <end position="382"/>
    </location>
</feature>
<dbReference type="SMART" id="SM00388">
    <property type="entry name" value="HisKA"/>
    <property type="match status" value="1"/>
</dbReference>
<evidence type="ECO:0000256" key="1">
    <source>
        <dbReference type="ARBA" id="ARBA00000085"/>
    </source>
</evidence>
<feature type="transmembrane region" description="Helical" evidence="8">
    <location>
        <begin position="276"/>
        <end position="296"/>
    </location>
</feature>
<keyword evidence="4" id="KW-0597">Phosphoprotein</keyword>
<evidence type="ECO:0000256" key="7">
    <source>
        <dbReference type="ARBA" id="ARBA00023012"/>
    </source>
</evidence>
<keyword evidence="8" id="KW-0472">Membrane</keyword>
<dbReference type="PROSITE" id="PS50109">
    <property type="entry name" value="HIS_KIN"/>
    <property type="match status" value="1"/>
</dbReference>
<dbReference type="SUPFAM" id="SSF55874">
    <property type="entry name" value="ATPase domain of HSP90 chaperone/DNA topoisomerase II/histidine kinase"/>
    <property type="match status" value="1"/>
</dbReference>
<dbReference type="PANTHER" id="PTHR45453:SF1">
    <property type="entry name" value="PHOSPHATE REGULON SENSOR PROTEIN PHOR"/>
    <property type="match status" value="1"/>
</dbReference>
<keyword evidence="6 10" id="KW-0418">Kinase</keyword>
<dbReference type="Pfam" id="PF02518">
    <property type="entry name" value="HATPase_c"/>
    <property type="match status" value="1"/>
</dbReference>
<dbReference type="RefSeq" id="WP_132084254.1">
    <property type="nucleotide sequence ID" value="NZ_SLUK01000003.1"/>
</dbReference>
<dbReference type="Proteomes" id="UP000294682">
    <property type="component" value="Unassembled WGS sequence"/>
</dbReference>
<comment type="subcellular location">
    <subcellularLocation>
        <location evidence="2">Membrane</location>
    </subcellularLocation>
</comment>
<evidence type="ECO:0000313" key="11">
    <source>
        <dbReference type="Proteomes" id="UP000294682"/>
    </source>
</evidence>
<proteinExistence type="predicted"/>
<evidence type="ECO:0000256" key="8">
    <source>
        <dbReference type="SAM" id="Phobius"/>
    </source>
</evidence>
<keyword evidence="8" id="KW-1133">Transmembrane helix</keyword>
<dbReference type="AlphaFoldDB" id="A0A9X8UK39"/>
<keyword evidence="11" id="KW-1185">Reference proteome</keyword>
<dbReference type="Gene3D" id="1.10.287.130">
    <property type="match status" value="1"/>
</dbReference>
<keyword evidence="7" id="KW-0902">Two-component regulatory system</keyword>
<dbReference type="InterPro" id="IPR003661">
    <property type="entry name" value="HisK_dim/P_dom"/>
</dbReference>
<dbReference type="EMBL" id="SLUK01000003">
    <property type="protein sequence ID" value="TCL44166.1"/>
    <property type="molecule type" value="Genomic_DNA"/>
</dbReference>
<feature type="transmembrane region" description="Helical" evidence="8">
    <location>
        <begin position="450"/>
        <end position="468"/>
    </location>
</feature>
<evidence type="ECO:0000313" key="10">
    <source>
        <dbReference type="EMBL" id="TCL44166.1"/>
    </source>
</evidence>
<dbReference type="GO" id="GO:0004721">
    <property type="term" value="F:phosphoprotein phosphatase activity"/>
    <property type="evidence" value="ECO:0007669"/>
    <property type="project" value="TreeGrafter"/>
</dbReference>
<dbReference type="GO" id="GO:0000155">
    <property type="term" value="F:phosphorelay sensor kinase activity"/>
    <property type="evidence" value="ECO:0007669"/>
    <property type="project" value="InterPro"/>
</dbReference>
<evidence type="ECO:0000259" key="9">
    <source>
        <dbReference type="PROSITE" id="PS50109"/>
    </source>
</evidence>
<dbReference type="Gene3D" id="3.30.565.10">
    <property type="entry name" value="Histidine kinase-like ATPase, C-terminal domain"/>
    <property type="match status" value="1"/>
</dbReference>
<evidence type="ECO:0000256" key="5">
    <source>
        <dbReference type="ARBA" id="ARBA00022679"/>
    </source>
</evidence>
<dbReference type="InterPro" id="IPR003594">
    <property type="entry name" value="HATPase_dom"/>
</dbReference>
<feature type="transmembrane region" description="Helical" evidence="8">
    <location>
        <begin position="424"/>
        <end position="444"/>
    </location>
</feature>
<dbReference type="SUPFAM" id="SSF47384">
    <property type="entry name" value="Homodimeric domain of signal transducing histidine kinase"/>
    <property type="match status" value="1"/>
</dbReference>
<dbReference type="GO" id="GO:0005886">
    <property type="term" value="C:plasma membrane"/>
    <property type="evidence" value="ECO:0007669"/>
    <property type="project" value="TreeGrafter"/>
</dbReference>
<accession>A0A9X8UK39</accession>